<name>A0A240DZE8_9BURK</name>
<dbReference type="InterPro" id="IPR013078">
    <property type="entry name" value="His_Pase_superF_clade-1"/>
</dbReference>
<dbReference type="AlphaFoldDB" id="A0A240DZE8"/>
<dbReference type="EMBL" id="OANS01000002">
    <property type="protein sequence ID" value="SNX28579.1"/>
    <property type="molecule type" value="Genomic_DNA"/>
</dbReference>
<protein>
    <submittedName>
        <fullName evidence="2">Phosphohistidine phosphatase</fullName>
    </submittedName>
</protein>
<accession>A0A240DZE8</accession>
<dbReference type="OrthoDB" id="9810154at2"/>
<proteinExistence type="predicted"/>
<dbReference type="SMART" id="SM00855">
    <property type="entry name" value="PGAM"/>
    <property type="match status" value="1"/>
</dbReference>
<feature type="binding site" evidence="1">
    <location>
        <position position="60"/>
    </location>
    <ligand>
        <name>substrate</name>
    </ligand>
</feature>
<dbReference type="CDD" id="cd07067">
    <property type="entry name" value="HP_PGM_like"/>
    <property type="match status" value="1"/>
</dbReference>
<dbReference type="RefSeq" id="WP_096672772.1">
    <property type="nucleotide sequence ID" value="NZ_OANS01000002.1"/>
</dbReference>
<gene>
    <name evidence="2" type="ORF">SAMN06295945_0911</name>
</gene>
<evidence type="ECO:0000313" key="2">
    <source>
        <dbReference type="EMBL" id="SNX28579.1"/>
    </source>
</evidence>
<dbReference type="SUPFAM" id="SSF53254">
    <property type="entry name" value="Phosphoglycerate mutase-like"/>
    <property type="match status" value="1"/>
</dbReference>
<keyword evidence="3" id="KW-1185">Reference proteome</keyword>
<organism evidence="2 3">
    <name type="scientific">Polynucleobacter meluiroseus</name>
    <dbReference type="NCBI Taxonomy" id="1938814"/>
    <lineage>
        <taxon>Bacteria</taxon>
        <taxon>Pseudomonadati</taxon>
        <taxon>Pseudomonadota</taxon>
        <taxon>Betaproteobacteria</taxon>
        <taxon>Burkholderiales</taxon>
        <taxon>Burkholderiaceae</taxon>
        <taxon>Polynucleobacter</taxon>
    </lineage>
</organism>
<dbReference type="PANTHER" id="PTHR47623">
    <property type="entry name" value="OS09G0287300 PROTEIN"/>
    <property type="match status" value="1"/>
</dbReference>
<dbReference type="PANTHER" id="PTHR47623:SF1">
    <property type="entry name" value="OS09G0287300 PROTEIN"/>
    <property type="match status" value="1"/>
</dbReference>
<dbReference type="Proteomes" id="UP000218069">
    <property type="component" value="Unassembled WGS sequence"/>
</dbReference>
<evidence type="ECO:0000256" key="1">
    <source>
        <dbReference type="PIRSR" id="PIRSR613078-2"/>
    </source>
</evidence>
<reference evidence="3" key="1">
    <citation type="submission" date="2017-08" db="EMBL/GenBank/DDBJ databases">
        <authorList>
            <person name="Varghese N."/>
            <person name="Submissions S."/>
        </authorList>
    </citation>
    <scope>NUCLEOTIDE SEQUENCE [LARGE SCALE GENOMIC DNA]</scope>
    <source>
        <strain evidence="3">AP-Melu-1000-B4</strain>
    </source>
</reference>
<sequence length="160" mass="17676">MSNKSLFLLRHAKAASSTDLLADQDRPLTDRGVKDAKKLGDRMHKKSYSFDLILSSPAIRAITTAQLVANRLGHKQKFLAVEKSIYLCDMETLIDVVANIPKKIDTVLLVGHNPGLSDLACFLAGEPISMPTCALLELVFEMKTWDQISPNSLSKMHLVN</sequence>
<dbReference type="Pfam" id="PF00300">
    <property type="entry name" value="His_Phos_1"/>
    <property type="match status" value="1"/>
</dbReference>
<dbReference type="Gene3D" id="3.40.50.1240">
    <property type="entry name" value="Phosphoglycerate mutase-like"/>
    <property type="match status" value="1"/>
</dbReference>
<evidence type="ECO:0000313" key="3">
    <source>
        <dbReference type="Proteomes" id="UP000218069"/>
    </source>
</evidence>
<dbReference type="InterPro" id="IPR029033">
    <property type="entry name" value="His_PPase_superfam"/>
</dbReference>